<keyword evidence="5" id="KW-0486">Methionine biosynthesis</keyword>
<evidence type="ECO:0000313" key="6">
    <source>
        <dbReference type="EMBL" id="OCG74856.1"/>
    </source>
</evidence>
<dbReference type="GO" id="GO:0008782">
    <property type="term" value="F:adenosylhomocysteine nucleosidase activity"/>
    <property type="evidence" value="ECO:0007669"/>
    <property type="project" value="UniProtKB-EC"/>
</dbReference>
<dbReference type="InterPro" id="IPR010049">
    <property type="entry name" value="MTA_SAH_Nsdase"/>
</dbReference>
<comment type="pathway">
    <text evidence="1">Amino-acid biosynthesis; L-methionine biosynthesis via salvage pathway; S-methyl-5-thio-alpha-D-ribose 1-phosphate from S-methyl-5'-thioadenosine (hydrolase route): step 1/2.</text>
</comment>
<proteinExistence type="predicted"/>
<dbReference type="InterPro" id="IPR035994">
    <property type="entry name" value="Nucleoside_phosphorylase_sf"/>
</dbReference>
<dbReference type="OrthoDB" id="3734512at2"/>
<evidence type="ECO:0000256" key="5">
    <source>
        <dbReference type="ARBA" id="ARBA00023167"/>
    </source>
</evidence>
<evidence type="ECO:0000256" key="1">
    <source>
        <dbReference type="ARBA" id="ARBA00004945"/>
    </source>
</evidence>
<keyword evidence="7" id="KW-1185">Reference proteome</keyword>
<dbReference type="CDD" id="cd09008">
    <property type="entry name" value="MTAN"/>
    <property type="match status" value="1"/>
</dbReference>
<dbReference type="EMBL" id="LXMD01000021">
    <property type="protein sequence ID" value="OCG74856.1"/>
    <property type="molecule type" value="Genomic_DNA"/>
</dbReference>
<protein>
    <recommendedName>
        <fullName evidence="2">adenosylhomocysteine nucleosidase</fullName>
        <ecNumber evidence="2">3.2.2.9</ecNumber>
    </recommendedName>
</protein>
<dbReference type="GO" id="GO:0008930">
    <property type="term" value="F:methylthioadenosine nucleosidase activity"/>
    <property type="evidence" value="ECO:0007669"/>
    <property type="project" value="InterPro"/>
</dbReference>
<evidence type="ECO:0000256" key="3">
    <source>
        <dbReference type="ARBA" id="ARBA00022605"/>
    </source>
</evidence>
<accession>A0A1B9NE27</accession>
<dbReference type="EC" id="3.2.2.9" evidence="2"/>
<dbReference type="InterPro" id="IPR000845">
    <property type="entry name" value="Nucleoside_phosphorylase_d"/>
</dbReference>
<dbReference type="NCBIfam" id="TIGR01704">
    <property type="entry name" value="MTA_SAH-Nsdase"/>
    <property type="match status" value="1"/>
</dbReference>
<dbReference type="Pfam" id="PF01048">
    <property type="entry name" value="PNP_UDP_1"/>
    <property type="match status" value="1"/>
</dbReference>
<gene>
    <name evidence="6" type="ORF">A7J15_03650</name>
</gene>
<dbReference type="AlphaFoldDB" id="A0A1B9NE27"/>
<evidence type="ECO:0000256" key="4">
    <source>
        <dbReference type="ARBA" id="ARBA00022801"/>
    </source>
</evidence>
<keyword evidence="4" id="KW-0378">Hydrolase</keyword>
<organism evidence="6 7">
    <name type="scientific">Microbacterium sediminis</name>
    <dbReference type="NCBI Taxonomy" id="904291"/>
    <lineage>
        <taxon>Bacteria</taxon>
        <taxon>Bacillati</taxon>
        <taxon>Actinomycetota</taxon>
        <taxon>Actinomycetes</taxon>
        <taxon>Micrococcales</taxon>
        <taxon>Microbacteriaceae</taxon>
        <taxon>Microbacterium</taxon>
    </lineage>
</organism>
<dbReference type="UniPathway" id="UPA00904">
    <property type="reaction ID" value="UER00871"/>
</dbReference>
<dbReference type="SUPFAM" id="SSF53167">
    <property type="entry name" value="Purine and uridine phosphorylases"/>
    <property type="match status" value="1"/>
</dbReference>
<evidence type="ECO:0000313" key="7">
    <source>
        <dbReference type="Proteomes" id="UP000093355"/>
    </source>
</evidence>
<keyword evidence="3" id="KW-0028">Amino-acid biosynthesis</keyword>
<dbReference type="PANTHER" id="PTHR46832">
    <property type="entry name" value="5'-METHYLTHIOADENOSINE/S-ADENOSYLHOMOCYSTEINE NUCLEOSIDASE"/>
    <property type="match status" value="1"/>
</dbReference>
<dbReference type="Proteomes" id="UP000093355">
    <property type="component" value="Unassembled WGS sequence"/>
</dbReference>
<dbReference type="PANTHER" id="PTHR46832:SF1">
    <property type="entry name" value="5'-METHYLTHIOADENOSINE_S-ADENOSYLHOMOCYSTEINE NUCLEOSIDASE"/>
    <property type="match status" value="1"/>
</dbReference>
<dbReference type="GO" id="GO:0019284">
    <property type="term" value="P:L-methionine salvage from S-adenosylmethionine"/>
    <property type="evidence" value="ECO:0007669"/>
    <property type="project" value="TreeGrafter"/>
</dbReference>
<dbReference type="Gene3D" id="3.40.50.1580">
    <property type="entry name" value="Nucleoside phosphorylase domain"/>
    <property type="match status" value="1"/>
</dbReference>
<comment type="caution">
    <text evidence="6">The sequence shown here is derived from an EMBL/GenBank/DDBJ whole genome shotgun (WGS) entry which is preliminary data.</text>
</comment>
<dbReference type="STRING" id="904291.A7J15_03650"/>
<evidence type="ECO:0000256" key="2">
    <source>
        <dbReference type="ARBA" id="ARBA00011974"/>
    </source>
</evidence>
<dbReference type="GO" id="GO:0005829">
    <property type="term" value="C:cytosol"/>
    <property type="evidence" value="ECO:0007669"/>
    <property type="project" value="TreeGrafter"/>
</dbReference>
<reference evidence="6 7" key="1">
    <citation type="submission" date="2016-05" db="EMBL/GenBank/DDBJ databases">
        <authorList>
            <person name="Lavstsen T."/>
            <person name="Jespersen J.S."/>
        </authorList>
    </citation>
    <scope>NUCLEOTIDE SEQUENCE [LARGE SCALE GENOMIC DNA]</scope>
    <source>
        <strain evidence="6 7">YLB-01</strain>
    </source>
</reference>
<dbReference type="GO" id="GO:0019509">
    <property type="term" value="P:L-methionine salvage from methylthioadenosine"/>
    <property type="evidence" value="ECO:0007669"/>
    <property type="project" value="UniProtKB-UniPathway"/>
</dbReference>
<dbReference type="GO" id="GO:0009164">
    <property type="term" value="P:nucleoside catabolic process"/>
    <property type="evidence" value="ECO:0007669"/>
    <property type="project" value="InterPro"/>
</dbReference>
<sequence>MPEEAQPFLAAASEASEPLRIGRAEHRGIVIDGRTVVLVVSGIGMVNAADAAAGAIHRYGPDVAIISAGTAGGLAAEVAVGDVIVGEAAVNVEADARAFGYVLGQTPGMPASYPADERLRAALAAGAEGVSVRVGSAGAGDKFVTVDLAHRLRELFPALLSIDMETAAVAQTAGNHGARFAVARGVSDLCAPDASQFETHVDDAAERSARVVIAALGRL</sequence>
<name>A0A1B9NE27_9MICO</name>